<comment type="caution">
    <text evidence="2">The sequence shown here is derived from an EMBL/GenBank/DDBJ whole genome shotgun (WGS) entry which is preliminary data.</text>
</comment>
<dbReference type="Pfam" id="PF24924">
    <property type="entry name" value="DUF7745"/>
    <property type="match status" value="1"/>
</dbReference>
<protein>
    <recommendedName>
        <fullName evidence="1">DUF7745 domain-containing protein</fullName>
    </recommendedName>
</protein>
<name>A0A9D4VVB0_PEA</name>
<sequence>MSSDKKNTLPLKFKLQRIDNLLALRKNITHCKKNSFVSKYGQILDLLTTNGYISTLVALAQYYNSPLLCFTFKYFQLAPTIKEYERSLGWYLKDHPSFTILGKEFVPEAVAKALHMTVLEVTFGLGPIRVKEVKLPYSAEVPVPPPEPKSIHTSKGEVDVFRSTIAQLTRENK</sequence>
<organism evidence="2 3">
    <name type="scientific">Pisum sativum</name>
    <name type="common">Garden pea</name>
    <name type="synonym">Lathyrus oleraceus</name>
    <dbReference type="NCBI Taxonomy" id="3888"/>
    <lineage>
        <taxon>Eukaryota</taxon>
        <taxon>Viridiplantae</taxon>
        <taxon>Streptophyta</taxon>
        <taxon>Embryophyta</taxon>
        <taxon>Tracheophyta</taxon>
        <taxon>Spermatophyta</taxon>
        <taxon>Magnoliopsida</taxon>
        <taxon>eudicotyledons</taxon>
        <taxon>Gunneridae</taxon>
        <taxon>Pentapetalae</taxon>
        <taxon>rosids</taxon>
        <taxon>fabids</taxon>
        <taxon>Fabales</taxon>
        <taxon>Fabaceae</taxon>
        <taxon>Papilionoideae</taxon>
        <taxon>50 kb inversion clade</taxon>
        <taxon>NPAAA clade</taxon>
        <taxon>Hologalegina</taxon>
        <taxon>IRL clade</taxon>
        <taxon>Fabeae</taxon>
        <taxon>Lathyrus</taxon>
    </lineage>
</organism>
<gene>
    <name evidence="2" type="ORF">KIW84_075995</name>
</gene>
<dbReference type="EMBL" id="JAMSHJ010000007">
    <property type="protein sequence ID" value="KAI5390959.1"/>
    <property type="molecule type" value="Genomic_DNA"/>
</dbReference>
<evidence type="ECO:0000313" key="3">
    <source>
        <dbReference type="Proteomes" id="UP001058974"/>
    </source>
</evidence>
<dbReference type="PANTHER" id="PTHR48154">
    <property type="entry name" value="PROTEIN, PUTATIVE-RELATED"/>
    <property type="match status" value="1"/>
</dbReference>
<feature type="domain" description="DUF7745" evidence="1">
    <location>
        <begin position="22"/>
        <end position="122"/>
    </location>
</feature>
<dbReference type="Gramene" id="Psat07G0599500-T1">
    <property type="protein sequence ID" value="KAI5390959.1"/>
    <property type="gene ID" value="KIW84_075995"/>
</dbReference>
<proteinExistence type="predicted"/>
<keyword evidence="3" id="KW-1185">Reference proteome</keyword>
<dbReference type="Proteomes" id="UP001058974">
    <property type="component" value="Chromosome 7"/>
</dbReference>
<accession>A0A9D4VVB0</accession>
<evidence type="ECO:0000259" key="1">
    <source>
        <dbReference type="Pfam" id="PF24924"/>
    </source>
</evidence>
<evidence type="ECO:0000313" key="2">
    <source>
        <dbReference type="EMBL" id="KAI5390959.1"/>
    </source>
</evidence>
<reference evidence="2 3" key="1">
    <citation type="journal article" date="2022" name="Nat. Genet.">
        <title>Improved pea reference genome and pan-genome highlight genomic features and evolutionary characteristics.</title>
        <authorList>
            <person name="Yang T."/>
            <person name="Liu R."/>
            <person name="Luo Y."/>
            <person name="Hu S."/>
            <person name="Wang D."/>
            <person name="Wang C."/>
            <person name="Pandey M.K."/>
            <person name="Ge S."/>
            <person name="Xu Q."/>
            <person name="Li N."/>
            <person name="Li G."/>
            <person name="Huang Y."/>
            <person name="Saxena R.K."/>
            <person name="Ji Y."/>
            <person name="Li M."/>
            <person name="Yan X."/>
            <person name="He Y."/>
            <person name="Liu Y."/>
            <person name="Wang X."/>
            <person name="Xiang C."/>
            <person name="Varshney R.K."/>
            <person name="Ding H."/>
            <person name="Gao S."/>
            <person name="Zong X."/>
        </authorList>
    </citation>
    <scope>NUCLEOTIDE SEQUENCE [LARGE SCALE GENOMIC DNA]</scope>
    <source>
        <strain evidence="2 3">cv. Zhongwan 6</strain>
    </source>
</reference>
<dbReference type="AlphaFoldDB" id="A0A9D4VVB0"/>
<dbReference type="PANTHER" id="PTHR48154:SF1">
    <property type="entry name" value="PROTEIN, PUTATIVE-RELATED"/>
    <property type="match status" value="1"/>
</dbReference>
<dbReference type="InterPro" id="IPR056647">
    <property type="entry name" value="DUF7745"/>
</dbReference>